<accession>A0ABU2A472</accession>
<organism evidence="1 2">
    <name type="scientific">Roseateles asaccharophilus</name>
    <dbReference type="NCBI Taxonomy" id="582607"/>
    <lineage>
        <taxon>Bacteria</taxon>
        <taxon>Pseudomonadati</taxon>
        <taxon>Pseudomonadota</taxon>
        <taxon>Betaproteobacteria</taxon>
        <taxon>Burkholderiales</taxon>
        <taxon>Sphaerotilaceae</taxon>
        <taxon>Roseateles</taxon>
    </lineage>
</organism>
<dbReference type="RefSeq" id="WP_310325951.1">
    <property type="nucleotide sequence ID" value="NZ_JAVDXV010000002.1"/>
</dbReference>
<dbReference type="EMBL" id="JAVDXV010000002">
    <property type="protein sequence ID" value="MDR7332001.1"/>
    <property type="molecule type" value="Genomic_DNA"/>
</dbReference>
<gene>
    <name evidence="1" type="ORF">J2X21_001127</name>
</gene>
<comment type="caution">
    <text evidence="1">The sequence shown here is derived from an EMBL/GenBank/DDBJ whole genome shotgun (WGS) entry which is preliminary data.</text>
</comment>
<proteinExistence type="predicted"/>
<dbReference type="Proteomes" id="UP001180825">
    <property type="component" value="Unassembled WGS sequence"/>
</dbReference>
<sequence>MKTRTRKLLAELHDLLDGPDDDEMKREVFAFELVAAALLMVSSGKAARQDVEGAASEFVERLRAFPREQWSALFDQARTAACCTTANPRREVLEQLITAVQAAGS</sequence>
<keyword evidence="2" id="KW-1185">Reference proteome</keyword>
<evidence type="ECO:0000313" key="1">
    <source>
        <dbReference type="EMBL" id="MDR7332001.1"/>
    </source>
</evidence>
<reference evidence="1 2" key="1">
    <citation type="submission" date="2023-07" db="EMBL/GenBank/DDBJ databases">
        <title>Sorghum-associated microbial communities from plants grown in Nebraska, USA.</title>
        <authorList>
            <person name="Schachtman D."/>
        </authorList>
    </citation>
    <scope>NUCLEOTIDE SEQUENCE [LARGE SCALE GENOMIC DNA]</scope>
    <source>
        <strain evidence="1 2">BE316</strain>
    </source>
</reference>
<protein>
    <submittedName>
        <fullName evidence="1">Uncharacterized protein</fullName>
    </submittedName>
</protein>
<name>A0ABU2A472_9BURK</name>
<evidence type="ECO:0000313" key="2">
    <source>
        <dbReference type="Proteomes" id="UP001180825"/>
    </source>
</evidence>